<reference evidence="2" key="1">
    <citation type="submission" date="2018-06" db="EMBL/GenBank/DDBJ databases">
        <title>Genomic Encyclopedia of Type Strains, Phase IV (KMG-V): Genome sequencing to study the core and pangenomes of soil and plant-associated prokaryotes.</title>
        <authorList>
            <person name="Whitman W."/>
        </authorList>
    </citation>
    <scope>NUCLEOTIDE SEQUENCE [LARGE SCALE GENOMIC DNA]</scope>
    <source>
        <strain evidence="2">MLR2-44</strain>
    </source>
</reference>
<keyword evidence="3" id="KW-1185">Reference proteome</keyword>
<dbReference type="InterPro" id="IPR054495">
    <property type="entry name" value="DUF488-N3a"/>
</dbReference>
<evidence type="ECO:0000313" key="3">
    <source>
        <dbReference type="Proteomes" id="UP000249638"/>
    </source>
</evidence>
<dbReference type="Pfam" id="PF22751">
    <property type="entry name" value="DUF488-N3a"/>
    <property type="match status" value="1"/>
</dbReference>
<protein>
    <submittedName>
        <fullName evidence="2">Uncharacterized protein YeaO (DUF488 family)</fullName>
    </submittedName>
</protein>
<dbReference type="AlphaFoldDB" id="A0A2W7P6J0"/>
<dbReference type="Proteomes" id="UP000249638">
    <property type="component" value="Unassembled WGS sequence"/>
</dbReference>
<dbReference type="EMBL" id="QKZN01000023">
    <property type="protein sequence ID" value="PZX20966.1"/>
    <property type="molecule type" value="Genomic_DNA"/>
</dbReference>
<evidence type="ECO:0000313" key="2">
    <source>
        <dbReference type="EMBL" id="PZX20966.1"/>
    </source>
</evidence>
<feature type="domain" description="DUF488" evidence="1">
    <location>
        <begin position="31"/>
        <end position="152"/>
    </location>
</feature>
<accession>A0A2W7P6J0</accession>
<proteinExistence type="predicted"/>
<comment type="caution">
    <text evidence="2">The sequence shown here is derived from an EMBL/GenBank/DDBJ whole genome shotgun (WGS) entry which is preliminary data.</text>
</comment>
<organism evidence="2 3">
    <name type="scientific">Cupriavidus phytorum</name>
    <dbReference type="NCBI Taxonomy" id="3024399"/>
    <lineage>
        <taxon>Bacteria</taxon>
        <taxon>Pseudomonadati</taxon>
        <taxon>Pseudomonadota</taxon>
        <taxon>Betaproteobacteria</taxon>
        <taxon>Burkholderiales</taxon>
        <taxon>Burkholderiaceae</taxon>
        <taxon>Cupriavidus</taxon>
    </lineage>
</organism>
<sequence>MIHDLGLERSTHTAAAALHGGQSQTGILMTIRIVRLGTPRAADEGLRVGTVRRPPRGVPKSEFASRDYYDVWYPALSPSPELVAQALHATDDKQWRAFVRHFRKEMAEPDASRTLDLLAALSHQTNFSVGCYCEDEAHCHRSVLRELLAERGAVID</sequence>
<name>A0A2W7P6J0_9BURK</name>
<gene>
    <name evidence="2" type="ORF">C7416_1231</name>
</gene>
<evidence type="ECO:0000259" key="1">
    <source>
        <dbReference type="Pfam" id="PF22751"/>
    </source>
</evidence>